<reference evidence="1 2" key="1">
    <citation type="submission" date="2018-10" db="EMBL/GenBank/DDBJ databases">
        <title>Parasedimentitalea marina sp. nov., a psychrophilic bacterium isolated from deep seawater of the New Britain Trench.</title>
        <authorList>
            <person name="Cao J."/>
        </authorList>
    </citation>
    <scope>NUCLEOTIDE SEQUENCE [LARGE SCALE GENOMIC DNA]</scope>
    <source>
        <strain evidence="1 2">W43</strain>
    </source>
</reference>
<dbReference type="OrthoDB" id="9204679at2"/>
<dbReference type="Proteomes" id="UP000283063">
    <property type="component" value="Chromosome"/>
</dbReference>
<dbReference type="EMBL" id="CP033219">
    <property type="protein sequence ID" value="AZV76685.1"/>
    <property type="molecule type" value="Genomic_DNA"/>
</dbReference>
<proteinExistence type="predicted"/>
<sequence>MQSGLEYTKLALSEDDGSCRDVNFTAPDPTRLLDMLEDLQSQFGEVYGHTWEGDEFSHVGPDGAYGYFQSTGDIELELREGRDLISNLQVYLFSEKDGSLFIELTFFPEALQGEYQAERLIALVARWKSILRAEKVFCRYENASWAVENGDTDDVFWVG</sequence>
<dbReference type="KEGG" id="sedi:EBB79_01405"/>
<dbReference type="RefSeq" id="WP_127747126.1">
    <property type="nucleotide sequence ID" value="NZ_CP033219.1"/>
</dbReference>
<name>A0A3T0MY42_9RHOB</name>
<accession>A0A3T0MY42</accession>
<dbReference type="AlphaFoldDB" id="A0A3T0MY42"/>
<evidence type="ECO:0000313" key="2">
    <source>
        <dbReference type="Proteomes" id="UP000283063"/>
    </source>
</evidence>
<organism evidence="1 2">
    <name type="scientific">Parasedimentitalea marina</name>
    <dbReference type="NCBI Taxonomy" id="2483033"/>
    <lineage>
        <taxon>Bacteria</taxon>
        <taxon>Pseudomonadati</taxon>
        <taxon>Pseudomonadota</taxon>
        <taxon>Alphaproteobacteria</taxon>
        <taxon>Rhodobacterales</taxon>
        <taxon>Paracoccaceae</taxon>
        <taxon>Parasedimentitalea</taxon>
    </lineage>
</organism>
<evidence type="ECO:0000313" key="1">
    <source>
        <dbReference type="EMBL" id="AZV76685.1"/>
    </source>
</evidence>
<gene>
    <name evidence="1" type="ORF">EBB79_01405</name>
</gene>
<keyword evidence="2" id="KW-1185">Reference proteome</keyword>
<protein>
    <submittedName>
        <fullName evidence="1">Uncharacterized protein</fullName>
    </submittedName>
</protein>